<organism evidence="1 2">
    <name type="scientific">Sphingomonas alpina</name>
    <dbReference type="NCBI Taxonomy" id="653931"/>
    <lineage>
        <taxon>Bacteria</taxon>
        <taxon>Pseudomonadati</taxon>
        <taxon>Pseudomonadota</taxon>
        <taxon>Alphaproteobacteria</taxon>
        <taxon>Sphingomonadales</taxon>
        <taxon>Sphingomonadaceae</taxon>
        <taxon>Sphingomonas</taxon>
    </lineage>
</organism>
<evidence type="ECO:0000313" key="1">
    <source>
        <dbReference type="EMBL" id="QNQ08289.1"/>
    </source>
</evidence>
<gene>
    <name evidence="1" type="ORF">H3Z74_16210</name>
</gene>
<sequence>MCDPVSLTIAATAVAAGGKVVSGIGQAQQYRYQAQIADQNNRLANEQARDSIDNTNLEARARYRELARMKGAQEAALAANGVDLNFGSAADIQKDTAMTGAEDIAQIYKGGNQRTRGFDISAFNARSDAAANRAKASGALINAGFDALGTALSGASQAVETNMRVKKLKTPAGG</sequence>
<dbReference type="KEGG" id="spap:H3Z74_16210"/>
<proteinExistence type="predicted"/>
<evidence type="ECO:0000313" key="2">
    <source>
        <dbReference type="Proteomes" id="UP000516148"/>
    </source>
</evidence>
<name>A0A7H0LF36_9SPHN</name>
<protein>
    <submittedName>
        <fullName evidence="1">Uncharacterized protein</fullName>
    </submittedName>
</protein>
<dbReference type="Proteomes" id="UP000516148">
    <property type="component" value="Chromosome"/>
</dbReference>
<accession>A0A7H0LF36</accession>
<dbReference type="EMBL" id="CP061038">
    <property type="protein sequence ID" value="QNQ08289.1"/>
    <property type="molecule type" value="Genomic_DNA"/>
</dbReference>
<reference evidence="1 2" key="1">
    <citation type="submission" date="2020-09" db="EMBL/GenBank/DDBJ databases">
        <title>Sphingomonas sp., a new species isolated from pork steak.</title>
        <authorList>
            <person name="Heidler von Heilborn D."/>
        </authorList>
    </citation>
    <scope>NUCLEOTIDE SEQUENCE [LARGE SCALE GENOMIC DNA]</scope>
    <source>
        <strain evidence="2">S8-3T</strain>
    </source>
</reference>
<dbReference type="AlphaFoldDB" id="A0A7H0LF36"/>
<keyword evidence="2" id="KW-1185">Reference proteome</keyword>
<dbReference type="RefSeq" id="WP_187760617.1">
    <property type="nucleotide sequence ID" value="NZ_CP061038.1"/>
</dbReference>